<evidence type="ECO:0000313" key="3">
    <source>
        <dbReference type="Proteomes" id="UP001286313"/>
    </source>
</evidence>
<dbReference type="SUPFAM" id="SSF46689">
    <property type="entry name" value="Homeodomain-like"/>
    <property type="match status" value="1"/>
</dbReference>
<dbReference type="Proteomes" id="UP001286313">
    <property type="component" value="Unassembled WGS sequence"/>
</dbReference>
<dbReference type="AlphaFoldDB" id="A0AAE1ER69"/>
<evidence type="ECO:0008006" key="4">
    <source>
        <dbReference type="Google" id="ProtNLM"/>
    </source>
</evidence>
<reference evidence="2" key="1">
    <citation type="submission" date="2023-10" db="EMBL/GenBank/DDBJ databases">
        <title>Genome assemblies of two species of porcelain crab, Petrolisthes cinctipes and Petrolisthes manimaculis (Anomura: Porcellanidae).</title>
        <authorList>
            <person name="Angst P."/>
        </authorList>
    </citation>
    <scope>NUCLEOTIDE SEQUENCE</scope>
    <source>
        <strain evidence="2">PB745_01</strain>
        <tissue evidence="2">Gill</tissue>
    </source>
</reference>
<name>A0AAE1ER69_PETCI</name>
<protein>
    <recommendedName>
        <fullName evidence="4">Transposase</fullName>
    </recommendedName>
</protein>
<accession>A0AAE1ER69</accession>
<dbReference type="Gene3D" id="1.10.10.60">
    <property type="entry name" value="Homeodomain-like"/>
    <property type="match status" value="1"/>
</dbReference>
<gene>
    <name evidence="2" type="ORF">Pcinc_033936</name>
</gene>
<comment type="caution">
    <text evidence="2">The sequence shown here is derived from an EMBL/GenBank/DDBJ whole genome shotgun (WGS) entry which is preliminary data.</text>
</comment>
<organism evidence="2 3">
    <name type="scientific">Petrolisthes cinctipes</name>
    <name type="common">Flat porcelain crab</name>
    <dbReference type="NCBI Taxonomy" id="88211"/>
    <lineage>
        <taxon>Eukaryota</taxon>
        <taxon>Metazoa</taxon>
        <taxon>Ecdysozoa</taxon>
        <taxon>Arthropoda</taxon>
        <taxon>Crustacea</taxon>
        <taxon>Multicrustacea</taxon>
        <taxon>Malacostraca</taxon>
        <taxon>Eumalacostraca</taxon>
        <taxon>Eucarida</taxon>
        <taxon>Decapoda</taxon>
        <taxon>Pleocyemata</taxon>
        <taxon>Anomura</taxon>
        <taxon>Galatheoidea</taxon>
        <taxon>Porcellanidae</taxon>
        <taxon>Petrolisthes</taxon>
    </lineage>
</organism>
<evidence type="ECO:0000256" key="1">
    <source>
        <dbReference type="ARBA" id="ARBA00004123"/>
    </source>
</evidence>
<dbReference type="GO" id="GO:0005634">
    <property type="term" value="C:nucleus"/>
    <property type="evidence" value="ECO:0007669"/>
    <property type="project" value="UniProtKB-SubCell"/>
</dbReference>
<dbReference type="InterPro" id="IPR009057">
    <property type="entry name" value="Homeodomain-like_sf"/>
</dbReference>
<proteinExistence type="predicted"/>
<dbReference type="EMBL" id="JAWQEG010004851">
    <property type="protein sequence ID" value="KAK3859980.1"/>
    <property type="molecule type" value="Genomic_DNA"/>
</dbReference>
<evidence type="ECO:0000313" key="2">
    <source>
        <dbReference type="EMBL" id="KAK3859980.1"/>
    </source>
</evidence>
<comment type="subcellular location">
    <subcellularLocation>
        <location evidence="1">Nucleus</location>
    </subcellularLocation>
</comment>
<keyword evidence="3" id="KW-1185">Reference proteome</keyword>
<sequence>MGPKNLSDVEKARTLALREEKVTVNQIVKRTGRSKATIMRLLAAARHLSPTTIPWHKPCCRGPRKTTQLTDCLLKLAVTRNPRLTAKELKKMYP</sequence>